<dbReference type="InterPro" id="IPR050271">
    <property type="entry name" value="UDP-glycosyltransferase"/>
</dbReference>
<evidence type="ECO:0000256" key="5">
    <source>
        <dbReference type="ARBA" id="ARBA00047475"/>
    </source>
</evidence>
<keyword evidence="6" id="KW-0812">Transmembrane</keyword>
<reference evidence="9" key="1">
    <citation type="submission" date="2022-11" db="UniProtKB">
        <authorList>
            <consortium name="WormBaseParasite"/>
        </authorList>
    </citation>
    <scope>IDENTIFICATION</scope>
</reference>
<evidence type="ECO:0000256" key="6">
    <source>
        <dbReference type="SAM" id="Phobius"/>
    </source>
</evidence>
<dbReference type="InterPro" id="IPR002213">
    <property type="entry name" value="UDP_glucos_trans"/>
</dbReference>
<dbReference type="AlphaFoldDB" id="A0A914ZHH0"/>
<sequence length="708" mass="81361">MRLKETPKSRVTHTTLVIPVVNLHIGYVSVPFAIRNMCATFILLVLSVEVEASRILFYPMHSSRSHIVSMLPFAERLMQAGHDVHFFEATQRKEHFSFPYGISNHHFRLSNRTIWNLSSMWTETYSPWGFDYVYRLGDDAFFELISEHSDEVTRILNKTWDIVFADELFAMGSFGIALRNKKIFKKPYVMLSTTVILQYFTWELALGRNFLCQPSSWTPFSDDIHFDVTNMVHRWSALYAEAISGISIKFGIECRKNKGLATLGINDFSFTDLWTNAAYIFQEEMDYLAFPTPISNDVLNIGSYCPQPNHLPLDLREFIEDSSSKGTIYIAMGTNVKWANAPLSITAAFKYVMRELHQYRIIFVNDNDSLQEMPSHVKVLNWAPQFDILNHNKTILFISHGGLKSIKESICTKTPMLFIPIFADQAHNAAIGAKLGFTRSLNKLTLNNEKLLVVAREMLSNNRYMDSVSRMHDIFLDRPMNSIEEAVFWTNRILRLAGRKNTFKRKDIASMIRRLLSQLIYGIVSTVIASKCDLGASDAMFVVQSSYDISNEDFEDVKNFLKQYVDDLDIGFHEKQTRVGVVVFDRVREAQYRIKIDQLEKVAHLQKAILSLHRRPCGYWWCRTNPRFTAHKAVQLALNILDESTFGNRMKKLLVVLHGKEAFEEAKKIASFATFDPLLRIAQVLVVKGRLISSLFASFGNGSQRRFS</sequence>
<keyword evidence="6" id="KW-1133">Transmembrane helix</keyword>
<dbReference type="InterPro" id="IPR002035">
    <property type="entry name" value="VWF_A"/>
</dbReference>
<evidence type="ECO:0000259" key="7">
    <source>
        <dbReference type="PROSITE" id="PS50234"/>
    </source>
</evidence>
<evidence type="ECO:0000256" key="4">
    <source>
        <dbReference type="ARBA" id="ARBA00022679"/>
    </source>
</evidence>
<keyword evidence="4" id="KW-0808">Transferase</keyword>
<proteinExistence type="inferred from homology"/>
<dbReference type="InterPro" id="IPR035595">
    <property type="entry name" value="UDP_glycos_trans_CS"/>
</dbReference>
<evidence type="ECO:0000313" key="8">
    <source>
        <dbReference type="Proteomes" id="UP000887569"/>
    </source>
</evidence>
<keyword evidence="6" id="KW-0472">Membrane</keyword>
<dbReference type="SUPFAM" id="SSF53756">
    <property type="entry name" value="UDP-Glycosyltransferase/glycogen phosphorylase"/>
    <property type="match status" value="1"/>
</dbReference>
<evidence type="ECO:0000256" key="3">
    <source>
        <dbReference type="ARBA" id="ARBA00022676"/>
    </source>
</evidence>
<accession>A0A914ZHH0</accession>
<dbReference type="PROSITE" id="PS00375">
    <property type="entry name" value="UDPGT"/>
    <property type="match status" value="1"/>
</dbReference>
<dbReference type="Proteomes" id="UP000887569">
    <property type="component" value="Unplaced"/>
</dbReference>
<comment type="catalytic activity">
    <reaction evidence="5">
        <text>glucuronate acceptor + UDP-alpha-D-glucuronate = acceptor beta-D-glucuronoside + UDP + H(+)</text>
        <dbReference type="Rhea" id="RHEA:21032"/>
        <dbReference type="ChEBI" id="CHEBI:15378"/>
        <dbReference type="ChEBI" id="CHEBI:58052"/>
        <dbReference type="ChEBI" id="CHEBI:58223"/>
        <dbReference type="ChEBI" id="CHEBI:132367"/>
        <dbReference type="ChEBI" id="CHEBI:132368"/>
        <dbReference type="EC" id="2.4.1.17"/>
    </reaction>
</comment>
<evidence type="ECO:0000313" key="9">
    <source>
        <dbReference type="WBParaSite" id="PgB04_g091_t01"/>
    </source>
</evidence>
<dbReference type="WBParaSite" id="PgB04_g091_t01">
    <property type="protein sequence ID" value="PgB04_g091_t01"/>
    <property type="gene ID" value="PgB04_g091"/>
</dbReference>
<dbReference type="FunFam" id="3.40.50.2000:FF:000021">
    <property type="entry name" value="UDP-glucuronosyltransferase"/>
    <property type="match status" value="1"/>
</dbReference>
<dbReference type="InterPro" id="IPR036465">
    <property type="entry name" value="vWFA_dom_sf"/>
</dbReference>
<evidence type="ECO:0000256" key="2">
    <source>
        <dbReference type="ARBA" id="ARBA00012544"/>
    </source>
</evidence>
<dbReference type="CDD" id="cd03784">
    <property type="entry name" value="GT1_Gtf-like"/>
    <property type="match status" value="1"/>
</dbReference>
<organism evidence="8 9">
    <name type="scientific">Parascaris univalens</name>
    <name type="common">Nematode worm</name>
    <dbReference type="NCBI Taxonomy" id="6257"/>
    <lineage>
        <taxon>Eukaryota</taxon>
        <taxon>Metazoa</taxon>
        <taxon>Ecdysozoa</taxon>
        <taxon>Nematoda</taxon>
        <taxon>Chromadorea</taxon>
        <taxon>Rhabditida</taxon>
        <taxon>Spirurina</taxon>
        <taxon>Ascaridomorpha</taxon>
        <taxon>Ascaridoidea</taxon>
        <taxon>Ascarididae</taxon>
        <taxon>Parascaris</taxon>
    </lineage>
</organism>
<keyword evidence="8" id="KW-1185">Reference proteome</keyword>
<name>A0A914ZHH0_PARUN</name>
<feature type="transmembrane region" description="Helical" evidence="6">
    <location>
        <begin position="12"/>
        <end position="34"/>
    </location>
</feature>
<evidence type="ECO:0000256" key="1">
    <source>
        <dbReference type="ARBA" id="ARBA00009995"/>
    </source>
</evidence>
<feature type="domain" description="VWFA" evidence="7">
    <location>
        <begin position="538"/>
        <end position="657"/>
    </location>
</feature>
<dbReference type="Gene3D" id="3.40.50.410">
    <property type="entry name" value="von Willebrand factor, type A domain"/>
    <property type="match status" value="1"/>
</dbReference>
<dbReference type="SUPFAM" id="SSF53300">
    <property type="entry name" value="vWA-like"/>
    <property type="match status" value="1"/>
</dbReference>
<dbReference type="PROSITE" id="PS50234">
    <property type="entry name" value="VWFA"/>
    <property type="match status" value="1"/>
</dbReference>
<comment type="similarity">
    <text evidence="1">Belongs to the UDP-glycosyltransferase family.</text>
</comment>
<dbReference type="PANTHER" id="PTHR48043">
    <property type="entry name" value="EG:EG0003.4 PROTEIN-RELATED"/>
    <property type="match status" value="1"/>
</dbReference>
<dbReference type="EC" id="2.4.1.17" evidence="2"/>
<dbReference type="Gene3D" id="3.40.50.2000">
    <property type="entry name" value="Glycogen Phosphorylase B"/>
    <property type="match status" value="1"/>
</dbReference>
<keyword evidence="3" id="KW-0328">Glycosyltransferase</keyword>
<dbReference type="Pfam" id="PF00201">
    <property type="entry name" value="UDPGT"/>
    <property type="match status" value="1"/>
</dbReference>
<dbReference type="Pfam" id="PF00092">
    <property type="entry name" value="VWA"/>
    <property type="match status" value="1"/>
</dbReference>
<protein>
    <recommendedName>
        <fullName evidence="2">glucuronosyltransferase</fullName>
        <ecNumber evidence="2">2.4.1.17</ecNumber>
    </recommendedName>
</protein>
<dbReference type="PANTHER" id="PTHR48043:SF62">
    <property type="entry name" value="GLUCURONOSYLTRANSFERASE"/>
    <property type="match status" value="1"/>
</dbReference>
<dbReference type="GO" id="GO:0015020">
    <property type="term" value="F:glucuronosyltransferase activity"/>
    <property type="evidence" value="ECO:0007669"/>
    <property type="project" value="UniProtKB-EC"/>
</dbReference>